<keyword evidence="4" id="KW-1185">Reference proteome</keyword>
<evidence type="ECO:0000259" key="2">
    <source>
        <dbReference type="SMART" id="SM00225"/>
    </source>
</evidence>
<dbReference type="InterPro" id="IPR000210">
    <property type="entry name" value="BTB/POZ_dom"/>
</dbReference>
<dbReference type="InterPro" id="IPR051481">
    <property type="entry name" value="BTB-POZ/Galectin-3-binding"/>
</dbReference>
<dbReference type="AlphaFoldDB" id="A0A8S1IKE1"/>
<comment type="pathway">
    <text evidence="1">Protein modification; protein ubiquitination.</text>
</comment>
<sequence length="186" mass="21252">MVLVCKHGARLHVHSLILSKWSLVIGSFPGVAQRRNSIDGAKEGLTEFPVDDPPDVWRAVLGLLYPVTPVTELDWDNVESIYELADKYNMPGVVERCESFLMSPRCSLSPNAQDNNYVLKWLAFSASYRQHKLKEKCMQYIRLTYRSIDELRNPPEGGYLRSVLANHPAGVQYIVDILSFVMQQRR</sequence>
<reference evidence="3" key="1">
    <citation type="submission" date="2020-12" db="EMBL/GenBank/DDBJ databases">
        <authorList>
            <person name="Iha C."/>
        </authorList>
    </citation>
    <scope>NUCLEOTIDE SEQUENCE</scope>
</reference>
<dbReference type="SUPFAM" id="SSF54695">
    <property type="entry name" value="POZ domain"/>
    <property type="match status" value="1"/>
</dbReference>
<dbReference type="SMART" id="SM00225">
    <property type="entry name" value="BTB"/>
    <property type="match status" value="1"/>
</dbReference>
<dbReference type="PANTHER" id="PTHR24410">
    <property type="entry name" value="HL07962P-RELATED"/>
    <property type="match status" value="1"/>
</dbReference>
<evidence type="ECO:0000313" key="3">
    <source>
        <dbReference type="EMBL" id="CAD7694968.1"/>
    </source>
</evidence>
<dbReference type="Pfam" id="PF00651">
    <property type="entry name" value="BTB"/>
    <property type="match status" value="1"/>
</dbReference>
<dbReference type="Proteomes" id="UP000708148">
    <property type="component" value="Unassembled WGS sequence"/>
</dbReference>
<dbReference type="InterPro" id="IPR011333">
    <property type="entry name" value="SKP1/BTB/POZ_sf"/>
</dbReference>
<gene>
    <name evidence="3" type="ORF">OSTQU699_LOCUS329</name>
</gene>
<organism evidence="3 4">
    <name type="scientific">Ostreobium quekettii</name>
    <dbReference type="NCBI Taxonomy" id="121088"/>
    <lineage>
        <taxon>Eukaryota</taxon>
        <taxon>Viridiplantae</taxon>
        <taxon>Chlorophyta</taxon>
        <taxon>core chlorophytes</taxon>
        <taxon>Ulvophyceae</taxon>
        <taxon>TCBD clade</taxon>
        <taxon>Bryopsidales</taxon>
        <taxon>Ostreobineae</taxon>
        <taxon>Ostreobiaceae</taxon>
        <taxon>Ostreobium</taxon>
    </lineage>
</organism>
<feature type="domain" description="BTB" evidence="2">
    <location>
        <begin position="1"/>
        <end position="105"/>
    </location>
</feature>
<dbReference type="OrthoDB" id="539088at2759"/>
<dbReference type="Gene3D" id="3.30.710.10">
    <property type="entry name" value="Potassium Channel Kv1.1, Chain A"/>
    <property type="match status" value="1"/>
</dbReference>
<protein>
    <recommendedName>
        <fullName evidence="2">BTB domain-containing protein</fullName>
    </recommendedName>
</protein>
<dbReference type="CDD" id="cd18186">
    <property type="entry name" value="BTB_POZ_ZBTB_KLHL-like"/>
    <property type="match status" value="1"/>
</dbReference>
<evidence type="ECO:0000256" key="1">
    <source>
        <dbReference type="ARBA" id="ARBA00004906"/>
    </source>
</evidence>
<dbReference type="EMBL" id="CAJHUC010000288">
    <property type="protein sequence ID" value="CAD7694968.1"/>
    <property type="molecule type" value="Genomic_DNA"/>
</dbReference>
<proteinExistence type="predicted"/>
<evidence type="ECO:0000313" key="4">
    <source>
        <dbReference type="Proteomes" id="UP000708148"/>
    </source>
</evidence>
<name>A0A8S1IKE1_9CHLO</name>
<accession>A0A8S1IKE1</accession>
<comment type="caution">
    <text evidence="3">The sequence shown here is derived from an EMBL/GenBank/DDBJ whole genome shotgun (WGS) entry which is preliminary data.</text>
</comment>
<dbReference type="PANTHER" id="PTHR24410:SF23">
    <property type="entry name" value="BTB DOMAIN-CONTAINING PROTEIN-RELATED"/>
    <property type="match status" value="1"/>
</dbReference>